<protein>
    <recommendedName>
        <fullName evidence="3">BTB domain-containing protein</fullName>
    </recommendedName>
</protein>
<evidence type="ECO:0000313" key="1">
    <source>
        <dbReference type="EMBL" id="EPS45480.1"/>
    </source>
</evidence>
<name>S8AR75_DACHA</name>
<reference evidence="2" key="2">
    <citation type="submission" date="2013-04" db="EMBL/GenBank/DDBJ databases">
        <title>Genomic mechanisms accounting for the adaptation to parasitism in nematode-trapping fungi.</title>
        <authorList>
            <person name="Ahren D.G."/>
        </authorList>
    </citation>
    <scope>NUCLEOTIDE SEQUENCE [LARGE SCALE GENOMIC DNA]</scope>
    <source>
        <strain evidence="2">CBS 200.50</strain>
    </source>
</reference>
<dbReference type="AlphaFoldDB" id="S8AR75"/>
<evidence type="ECO:0000313" key="2">
    <source>
        <dbReference type="Proteomes" id="UP000015100"/>
    </source>
</evidence>
<evidence type="ECO:0008006" key="3">
    <source>
        <dbReference type="Google" id="ProtNLM"/>
    </source>
</evidence>
<organism evidence="1 2">
    <name type="scientific">Dactylellina haptotyla (strain CBS 200.50)</name>
    <name type="common">Nematode-trapping fungus</name>
    <name type="synonym">Monacrosporium haptotylum</name>
    <dbReference type="NCBI Taxonomy" id="1284197"/>
    <lineage>
        <taxon>Eukaryota</taxon>
        <taxon>Fungi</taxon>
        <taxon>Dikarya</taxon>
        <taxon>Ascomycota</taxon>
        <taxon>Pezizomycotina</taxon>
        <taxon>Orbiliomycetes</taxon>
        <taxon>Orbiliales</taxon>
        <taxon>Orbiliaceae</taxon>
        <taxon>Dactylellina</taxon>
    </lineage>
</organism>
<dbReference type="Proteomes" id="UP000015100">
    <property type="component" value="Unassembled WGS sequence"/>
</dbReference>
<keyword evidence="2" id="KW-1185">Reference proteome</keyword>
<comment type="caution">
    <text evidence="1">The sequence shown here is derived from an EMBL/GenBank/DDBJ whole genome shotgun (WGS) entry which is preliminary data.</text>
</comment>
<sequence length="172" mass="19859">MRPDVFDYVARWMYSQDPGGEIRKNIPQYDSEFIQSTYVMADYLQMAALKSEIIAEMTKFWKNILRDSEDPDAIEVSGSPFMIFSYFCAYSENSLSEWSQLKDCARVVRKFCCPDPRSLIIRIIDSEYKPDPKFALGILLEVYKELFENLCPNCQAESEDCIGDDTICARCG</sequence>
<dbReference type="EMBL" id="AQGS01000014">
    <property type="protein sequence ID" value="EPS45480.1"/>
    <property type="molecule type" value="Genomic_DNA"/>
</dbReference>
<dbReference type="HOGENOM" id="CLU_1555193_0_0_1"/>
<reference evidence="1 2" key="1">
    <citation type="journal article" date="2013" name="PLoS Genet.">
        <title>Genomic mechanisms accounting for the adaptation to parasitism in nematode-trapping fungi.</title>
        <authorList>
            <person name="Meerupati T."/>
            <person name="Andersson K.M."/>
            <person name="Friman E."/>
            <person name="Kumar D."/>
            <person name="Tunlid A."/>
            <person name="Ahren D."/>
        </authorList>
    </citation>
    <scope>NUCLEOTIDE SEQUENCE [LARGE SCALE GENOMIC DNA]</scope>
    <source>
        <strain evidence="1 2">CBS 200.50</strain>
    </source>
</reference>
<accession>S8AR75</accession>
<gene>
    <name evidence="1" type="ORF">H072_499</name>
</gene>
<proteinExistence type="predicted"/>